<sequence length="64" mass="7881">MAKKYFVYHFAPTPVTPRWHYGFFSIDMKTEELPDIRYYQPKWIYNDETRTFVVIEPGQLYVKK</sequence>
<keyword evidence="2" id="KW-1185">Reference proteome</keyword>
<protein>
    <submittedName>
        <fullName evidence="1">Uncharacterized protein</fullName>
    </submittedName>
</protein>
<gene>
    <name evidence="1" type="ORF">Q9L58_005185</name>
</gene>
<proteinExistence type="predicted"/>
<evidence type="ECO:0000313" key="2">
    <source>
        <dbReference type="Proteomes" id="UP001447188"/>
    </source>
</evidence>
<evidence type="ECO:0000313" key="1">
    <source>
        <dbReference type="EMBL" id="KAL0635844.1"/>
    </source>
</evidence>
<accession>A0ABR3GIT3</accession>
<name>A0ABR3GIT3_9PEZI</name>
<dbReference type="EMBL" id="JBBBZM010000061">
    <property type="protein sequence ID" value="KAL0635844.1"/>
    <property type="molecule type" value="Genomic_DNA"/>
</dbReference>
<reference evidence="1 2" key="1">
    <citation type="submission" date="2024-02" db="EMBL/GenBank/DDBJ databases">
        <title>Discinaceae phylogenomics.</title>
        <authorList>
            <person name="Dirks A.C."/>
            <person name="James T.Y."/>
        </authorList>
    </citation>
    <scope>NUCLEOTIDE SEQUENCE [LARGE SCALE GENOMIC DNA]</scope>
    <source>
        <strain evidence="1 2">ACD0624</strain>
    </source>
</reference>
<comment type="caution">
    <text evidence="1">The sequence shown here is derived from an EMBL/GenBank/DDBJ whole genome shotgun (WGS) entry which is preliminary data.</text>
</comment>
<dbReference type="Proteomes" id="UP001447188">
    <property type="component" value="Unassembled WGS sequence"/>
</dbReference>
<organism evidence="1 2">
    <name type="scientific">Discina gigas</name>
    <dbReference type="NCBI Taxonomy" id="1032678"/>
    <lineage>
        <taxon>Eukaryota</taxon>
        <taxon>Fungi</taxon>
        <taxon>Dikarya</taxon>
        <taxon>Ascomycota</taxon>
        <taxon>Pezizomycotina</taxon>
        <taxon>Pezizomycetes</taxon>
        <taxon>Pezizales</taxon>
        <taxon>Discinaceae</taxon>
        <taxon>Discina</taxon>
    </lineage>
</organism>